<evidence type="ECO:0000313" key="2">
    <source>
        <dbReference type="EMBL" id="KAK2723837.1"/>
    </source>
</evidence>
<dbReference type="AlphaFoldDB" id="A0AA88LB31"/>
<name>A0AA88LB31_ARTSF</name>
<comment type="caution">
    <text evidence="2">The sequence shown here is derived from an EMBL/GenBank/DDBJ whole genome shotgun (WGS) entry which is preliminary data.</text>
</comment>
<reference evidence="2" key="1">
    <citation type="submission" date="2023-07" db="EMBL/GenBank/DDBJ databases">
        <title>Chromosome-level genome assembly of Artemia franciscana.</title>
        <authorList>
            <person name="Jo E."/>
        </authorList>
    </citation>
    <scope>NUCLEOTIDE SEQUENCE</scope>
    <source>
        <tissue evidence="2">Whole body</tissue>
    </source>
</reference>
<evidence type="ECO:0000259" key="1">
    <source>
        <dbReference type="Pfam" id="PF15917"/>
    </source>
</evidence>
<feature type="non-terminal residue" evidence="2">
    <location>
        <position position="95"/>
    </location>
</feature>
<evidence type="ECO:0000313" key="3">
    <source>
        <dbReference type="Proteomes" id="UP001187531"/>
    </source>
</evidence>
<proteinExistence type="predicted"/>
<organism evidence="2 3">
    <name type="scientific">Artemia franciscana</name>
    <name type="common">Brine shrimp</name>
    <name type="synonym">Artemia sanfranciscana</name>
    <dbReference type="NCBI Taxonomy" id="6661"/>
    <lineage>
        <taxon>Eukaryota</taxon>
        <taxon>Metazoa</taxon>
        <taxon>Ecdysozoa</taxon>
        <taxon>Arthropoda</taxon>
        <taxon>Crustacea</taxon>
        <taxon>Branchiopoda</taxon>
        <taxon>Anostraca</taxon>
        <taxon>Artemiidae</taxon>
        <taxon>Artemia</taxon>
    </lineage>
</organism>
<dbReference type="InterPro" id="IPR031805">
    <property type="entry name" value="Piezo_TM25-28"/>
</dbReference>
<feature type="domain" description="Piezo TM25-28" evidence="1">
    <location>
        <begin position="35"/>
        <end position="79"/>
    </location>
</feature>
<protein>
    <recommendedName>
        <fullName evidence="1">Piezo TM25-28 domain-containing protein</fullName>
    </recommendedName>
</protein>
<sequence>MAYRRMREEGGPNNEIIDTHHEYRNTVEDYITNIRWNKLIGYNVGVMACKSMLQLPGCIAMDILKTYACGFVQVTGMNCFQPLAQGRKSQTSPGL</sequence>
<dbReference type="Proteomes" id="UP001187531">
    <property type="component" value="Unassembled WGS sequence"/>
</dbReference>
<dbReference type="EMBL" id="JAVRJZ010000004">
    <property type="protein sequence ID" value="KAK2723837.1"/>
    <property type="molecule type" value="Genomic_DNA"/>
</dbReference>
<accession>A0AA88LB31</accession>
<keyword evidence="3" id="KW-1185">Reference proteome</keyword>
<dbReference type="Pfam" id="PF15917">
    <property type="entry name" value="Piezo_TM25-28"/>
    <property type="match status" value="1"/>
</dbReference>
<gene>
    <name evidence="2" type="ORF">QYM36_002254</name>
</gene>